<evidence type="ECO:0000313" key="2">
    <source>
        <dbReference type="EMBL" id="GGR23541.1"/>
    </source>
</evidence>
<dbReference type="PANTHER" id="PTHR45138:SF9">
    <property type="entry name" value="DIGUANYLATE CYCLASE DGCM-RELATED"/>
    <property type="match status" value="1"/>
</dbReference>
<protein>
    <recommendedName>
        <fullName evidence="1">GGDEF domain-containing protein</fullName>
    </recommendedName>
</protein>
<keyword evidence="3" id="KW-1185">Reference proteome</keyword>
<gene>
    <name evidence="2" type="ORF">GCM10008957_39270</name>
</gene>
<dbReference type="InterPro" id="IPR050469">
    <property type="entry name" value="Diguanylate_Cyclase"/>
</dbReference>
<dbReference type="RefSeq" id="WP_189092203.1">
    <property type="nucleotide sequence ID" value="NZ_BMQL01000031.1"/>
</dbReference>
<name>A0A918CH60_9DEIO</name>
<sequence>MQISRTQLAQLTQADTREALVGALLHSRTGLRRATLWWQDDDVTIPLVQIGRGREGTPVPLTLAPRYLLSVTPGAVILPELLSVLELKLAYLDLRQQLSDLKPQHQTLATAAYTDGLTGLLNRRALDRDLEALEAADTSFGVIFIDLDGFKSFNDRHGHALGDSLLRGYGRWISRQLGTLGTVYRLGGDEYVGVITSAVLTPAEFYRWVHDRVQPQFIDGVRVSFGMAWRDEHPRVSELLRLADARMYQAKMARRTTRLADAPA</sequence>
<proteinExistence type="predicted"/>
<dbReference type="NCBIfam" id="TIGR00254">
    <property type="entry name" value="GGDEF"/>
    <property type="match status" value="1"/>
</dbReference>
<feature type="domain" description="GGDEF" evidence="1">
    <location>
        <begin position="138"/>
        <end position="262"/>
    </location>
</feature>
<dbReference type="SMART" id="SM00267">
    <property type="entry name" value="GGDEF"/>
    <property type="match status" value="1"/>
</dbReference>
<dbReference type="SUPFAM" id="SSF55073">
    <property type="entry name" value="Nucleotide cyclase"/>
    <property type="match status" value="1"/>
</dbReference>
<reference evidence="2" key="1">
    <citation type="journal article" date="2014" name="Int. J. Syst. Evol. Microbiol.">
        <title>Complete genome sequence of Corynebacterium casei LMG S-19264T (=DSM 44701T), isolated from a smear-ripened cheese.</title>
        <authorList>
            <consortium name="US DOE Joint Genome Institute (JGI-PGF)"/>
            <person name="Walter F."/>
            <person name="Albersmeier A."/>
            <person name="Kalinowski J."/>
            <person name="Ruckert C."/>
        </authorList>
    </citation>
    <scope>NUCLEOTIDE SEQUENCE</scope>
    <source>
        <strain evidence="2">JCM 31311</strain>
    </source>
</reference>
<accession>A0A918CH60</accession>
<dbReference type="CDD" id="cd01949">
    <property type="entry name" value="GGDEF"/>
    <property type="match status" value="1"/>
</dbReference>
<comment type="caution">
    <text evidence="2">The sequence shown here is derived from an EMBL/GenBank/DDBJ whole genome shotgun (WGS) entry which is preliminary data.</text>
</comment>
<dbReference type="Pfam" id="PF00990">
    <property type="entry name" value="GGDEF"/>
    <property type="match status" value="1"/>
</dbReference>
<dbReference type="PROSITE" id="PS50887">
    <property type="entry name" value="GGDEF"/>
    <property type="match status" value="1"/>
</dbReference>
<dbReference type="AlphaFoldDB" id="A0A918CH60"/>
<dbReference type="InterPro" id="IPR043128">
    <property type="entry name" value="Rev_trsase/Diguanyl_cyclase"/>
</dbReference>
<evidence type="ECO:0000259" key="1">
    <source>
        <dbReference type="PROSITE" id="PS50887"/>
    </source>
</evidence>
<reference evidence="2" key="2">
    <citation type="submission" date="2020-09" db="EMBL/GenBank/DDBJ databases">
        <authorList>
            <person name="Sun Q."/>
            <person name="Ohkuma M."/>
        </authorList>
    </citation>
    <scope>NUCLEOTIDE SEQUENCE</scope>
    <source>
        <strain evidence="2">JCM 31311</strain>
    </source>
</reference>
<organism evidence="2 3">
    <name type="scientific">Deinococcus ruber</name>
    <dbReference type="NCBI Taxonomy" id="1848197"/>
    <lineage>
        <taxon>Bacteria</taxon>
        <taxon>Thermotogati</taxon>
        <taxon>Deinococcota</taxon>
        <taxon>Deinococci</taxon>
        <taxon>Deinococcales</taxon>
        <taxon>Deinococcaceae</taxon>
        <taxon>Deinococcus</taxon>
    </lineage>
</organism>
<dbReference type="GO" id="GO:0052621">
    <property type="term" value="F:diguanylate cyclase activity"/>
    <property type="evidence" value="ECO:0007669"/>
    <property type="project" value="TreeGrafter"/>
</dbReference>
<evidence type="ECO:0000313" key="3">
    <source>
        <dbReference type="Proteomes" id="UP000603865"/>
    </source>
</evidence>
<dbReference type="InterPro" id="IPR029787">
    <property type="entry name" value="Nucleotide_cyclase"/>
</dbReference>
<dbReference type="Proteomes" id="UP000603865">
    <property type="component" value="Unassembled WGS sequence"/>
</dbReference>
<dbReference type="Gene3D" id="3.30.70.270">
    <property type="match status" value="1"/>
</dbReference>
<dbReference type="InterPro" id="IPR000160">
    <property type="entry name" value="GGDEF_dom"/>
</dbReference>
<dbReference type="EMBL" id="BMQL01000031">
    <property type="protein sequence ID" value="GGR23541.1"/>
    <property type="molecule type" value="Genomic_DNA"/>
</dbReference>
<dbReference type="PANTHER" id="PTHR45138">
    <property type="entry name" value="REGULATORY COMPONENTS OF SENSORY TRANSDUCTION SYSTEM"/>
    <property type="match status" value="1"/>
</dbReference>